<dbReference type="AlphaFoldDB" id="A0AAJ0H2B6"/>
<dbReference type="RefSeq" id="XP_062726010.1">
    <property type="nucleotide sequence ID" value="XM_062863818.1"/>
</dbReference>
<dbReference type="Proteomes" id="UP001273166">
    <property type="component" value="Unassembled WGS sequence"/>
</dbReference>
<comment type="caution">
    <text evidence="2">The sequence shown here is derived from an EMBL/GenBank/DDBJ whole genome shotgun (WGS) entry which is preliminary data.</text>
</comment>
<reference evidence="2" key="2">
    <citation type="submission" date="2023-06" db="EMBL/GenBank/DDBJ databases">
        <authorList>
            <consortium name="Lawrence Berkeley National Laboratory"/>
            <person name="Mondo S.J."/>
            <person name="Hensen N."/>
            <person name="Bonometti L."/>
            <person name="Westerberg I."/>
            <person name="Brannstrom I.O."/>
            <person name="Guillou S."/>
            <person name="Cros-Aarteil S."/>
            <person name="Calhoun S."/>
            <person name="Haridas S."/>
            <person name="Kuo A."/>
            <person name="Pangilinan J."/>
            <person name="Riley R."/>
            <person name="Labutti K."/>
            <person name="Andreopoulos B."/>
            <person name="Lipzen A."/>
            <person name="Chen C."/>
            <person name="Yanf M."/>
            <person name="Daum C."/>
            <person name="Ng V."/>
            <person name="Clum A."/>
            <person name="Steindorff A."/>
            <person name="Ohm R."/>
            <person name="Martin F."/>
            <person name="Silar P."/>
            <person name="Natvig D."/>
            <person name="Lalanne C."/>
            <person name="Gautier V."/>
            <person name="Ament-Velasquez S.L."/>
            <person name="Kruys A."/>
            <person name="Hutchinson M.I."/>
            <person name="Powell A.J."/>
            <person name="Barry K."/>
            <person name="Miller A.N."/>
            <person name="Grigoriev I.V."/>
            <person name="Debuchy R."/>
            <person name="Gladieux P."/>
            <person name="Thoren M.H."/>
            <person name="Johannesson H."/>
        </authorList>
    </citation>
    <scope>NUCLEOTIDE SEQUENCE</scope>
    <source>
        <strain evidence="2">CBS 333.67</strain>
    </source>
</reference>
<gene>
    <name evidence="2" type="ORF">B0T15DRAFT_30158</name>
</gene>
<keyword evidence="1" id="KW-0472">Membrane</keyword>
<proteinExistence type="predicted"/>
<dbReference type="EMBL" id="JAUDZG010000001">
    <property type="protein sequence ID" value="KAK3310230.1"/>
    <property type="molecule type" value="Genomic_DNA"/>
</dbReference>
<keyword evidence="1" id="KW-1133">Transmembrane helix</keyword>
<evidence type="ECO:0000256" key="1">
    <source>
        <dbReference type="SAM" id="Phobius"/>
    </source>
</evidence>
<name>A0AAJ0H2B6_9PEZI</name>
<accession>A0AAJ0H2B6</accession>
<sequence>MHHLARSLCTGSFSVMASLALNSTIYLFFSLLFFWAASSTSNFWNHLAPPLQTWLQPPDSRRRTRGLFTDYPPLCASHVFHKSQKKQGETYKKKKRGATKGSFSAWSKRTKLASVTHRHTGILFHLLAPNPAGT</sequence>
<keyword evidence="3" id="KW-1185">Reference proteome</keyword>
<feature type="transmembrane region" description="Helical" evidence="1">
    <location>
        <begin position="12"/>
        <end position="37"/>
    </location>
</feature>
<protein>
    <submittedName>
        <fullName evidence="2">Uncharacterized protein</fullName>
    </submittedName>
</protein>
<evidence type="ECO:0000313" key="2">
    <source>
        <dbReference type="EMBL" id="KAK3310230.1"/>
    </source>
</evidence>
<reference evidence="2" key="1">
    <citation type="journal article" date="2023" name="Mol. Phylogenet. Evol.">
        <title>Genome-scale phylogeny and comparative genomics of the fungal order Sordariales.</title>
        <authorList>
            <person name="Hensen N."/>
            <person name="Bonometti L."/>
            <person name="Westerberg I."/>
            <person name="Brannstrom I.O."/>
            <person name="Guillou S."/>
            <person name="Cros-Aarteil S."/>
            <person name="Calhoun S."/>
            <person name="Haridas S."/>
            <person name="Kuo A."/>
            <person name="Mondo S."/>
            <person name="Pangilinan J."/>
            <person name="Riley R."/>
            <person name="LaButti K."/>
            <person name="Andreopoulos B."/>
            <person name="Lipzen A."/>
            <person name="Chen C."/>
            <person name="Yan M."/>
            <person name="Daum C."/>
            <person name="Ng V."/>
            <person name="Clum A."/>
            <person name="Steindorff A."/>
            <person name="Ohm R.A."/>
            <person name="Martin F."/>
            <person name="Silar P."/>
            <person name="Natvig D.O."/>
            <person name="Lalanne C."/>
            <person name="Gautier V."/>
            <person name="Ament-Velasquez S.L."/>
            <person name="Kruys A."/>
            <person name="Hutchinson M.I."/>
            <person name="Powell A.J."/>
            <person name="Barry K."/>
            <person name="Miller A.N."/>
            <person name="Grigoriev I.V."/>
            <person name="Debuchy R."/>
            <person name="Gladieux P."/>
            <person name="Hiltunen Thoren M."/>
            <person name="Johannesson H."/>
        </authorList>
    </citation>
    <scope>NUCLEOTIDE SEQUENCE</scope>
    <source>
        <strain evidence="2">CBS 333.67</strain>
    </source>
</reference>
<organism evidence="2 3">
    <name type="scientific">Chaetomium strumarium</name>
    <dbReference type="NCBI Taxonomy" id="1170767"/>
    <lineage>
        <taxon>Eukaryota</taxon>
        <taxon>Fungi</taxon>
        <taxon>Dikarya</taxon>
        <taxon>Ascomycota</taxon>
        <taxon>Pezizomycotina</taxon>
        <taxon>Sordariomycetes</taxon>
        <taxon>Sordariomycetidae</taxon>
        <taxon>Sordariales</taxon>
        <taxon>Chaetomiaceae</taxon>
        <taxon>Chaetomium</taxon>
    </lineage>
</organism>
<dbReference type="GeneID" id="87882647"/>
<evidence type="ECO:0000313" key="3">
    <source>
        <dbReference type="Proteomes" id="UP001273166"/>
    </source>
</evidence>
<keyword evidence="1" id="KW-0812">Transmembrane</keyword>